<evidence type="ECO:0000313" key="5">
    <source>
        <dbReference type="Proteomes" id="UP000249619"/>
    </source>
</evidence>
<gene>
    <name evidence="4" type="ORF">DDE83_004517</name>
</gene>
<dbReference type="Pfam" id="PF00188">
    <property type="entry name" value="CAP"/>
    <property type="match status" value="1"/>
</dbReference>
<feature type="chain" id="PRO_5016646799" evidence="2">
    <location>
        <begin position="19"/>
        <end position="270"/>
    </location>
</feature>
<organism evidence="4 5">
    <name type="scientific">Stemphylium lycopersici</name>
    <name type="common">Tomato gray leaf spot disease fungus</name>
    <name type="synonym">Thyrospora lycopersici</name>
    <dbReference type="NCBI Taxonomy" id="183478"/>
    <lineage>
        <taxon>Eukaryota</taxon>
        <taxon>Fungi</taxon>
        <taxon>Dikarya</taxon>
        <taxon>Ascomycota</taxon>
        <taxon>Pezizomycotina</taxon>
        <taxon>Dothideomycetes</taxon>
        <taxon>Pleosporomycetidae</taxon>
        <taxon>Pleosporales</taxon>
        <taxon>Pleosporineae</taxon>
        <taxon>Pleosporaceae</taxon>
        <taxon>Stemphylium</taxon>
    </lineage>
</organism>
<evidence type="ECO:0000313" key="4">
    <source>
        <dbReference type="EMBL" id="RAR11481.1"/>
    </source>
</evidence>
<evidence type="ECO:0000256" key="1">
    <source>
        <dbReference type="SAM" id="MobiDB-lite"/>
    </source>
</evidence>
<dbReference type="AlphaFoldDB" id="A0A364N4C9"/>
<keyword evidence="2" id="KW-0732">Signal</keyword>
<evidence type="ECO:0000256" key="2">
    <source>
        <dbReference type="SAM" id="SignalP"/>
    </source>
</evidence>
<protein>
    <submittedName>
        <fullName evidence="4">Transglycosylase-like domain protein</fullName>
    </submittedName>
</protein>
<dbReference type="InterPro" id="IPR014044">
    <property type="entry name" value="CAP_dom"/>
</dbReference>
<feature type="compositionally biased region" description="Low complexity" evidence="1">
    <location>
        <begin position="125"/>
        <end position="144"/>
    </location>
</feature>
<dbReference type="Gene3D" id="3.40.33.10">
    <property type="entry name" value="CAP"/>
    <property type="match status" value="1"/>
</dbReference>
<name>A0A364N4C9_STELY</name>
<dbReference type="InterPro" id="IPR035940">
    <property type="entry name" value="CAP_sf"/>
</dbReference>
<reference evidence="5" key="1">
    <citation type="submission" date="2018-05" db="EMBL/GenBank/DDBJ databases">
        <title>Draft genome sequence of Stemphylium lycopersici strain CIDEFI 213.</title>
        <authorList>
            <person name="Medina R."/>
            <person name="Franco M.E.E."/>
            <person name="Lucentini C.G."/>
            <person name="Saparrat M.C.N."/>
            <person name="Balatti P.A."/>
        </authorList>
    </citation>
    <scope>NUCLEOTIDE SEQUENCE [LARGE SCALE GENOMIC DNA]</scope>
    <source>
        <strain evidence="5">CIDEFI 213</strain>
    </source>
</reference>
<dbReference type="OrthoDB" id="5350391at2759"/>
<feature type="region of interest" description="Disordered" evidence="1">
    <location>
        <begin position="117"/>
        <end position="146"/>
    </location>
</feature>
<feature type="signal peptide" evidence="2">
    <location>
        <begin position="1"/>
        <end position="18"/>
    </location>
</feature>
<sequence length="270" mass="28736">MRSTIALSVAALAGSALAAPSYNGYANSGYGNNKPAPNVHYDVVVETVVHTVYVTEGYEAYKPKPTSTSSDVKPVYQAPKTTMVYKPAKPTTSAPVYSAPAYTSEAPKPTPTVVYTPTPTPEAPKPTTEAPKPTTSAPAPQPTTGGYMDIVSEWRAKMGMKELECDPMLEANAQKVVEDGNGVMRHELNEGTMGQVLAPGDPDMKSFLHVFVGGWLCEIPTLPGLDGVCSTMSDGWAYEGQTGHAEILTSDAYTKIGCRNHKGIWCCDLA</sequence>
<accession>A0A364N4C9</accession>
<dbReference type="EMBL" id="QGDH01000056">
    <property type="protein sequence ID" value="RAR11481.1"/>
    <property type="molecule type" value="Genomic_DNA"/>
</dbReference>
<keyword evidence="5" id="KW-1185">Reference proteome</keyword>
<evidence type="ECO:0000259" key="3">
    <source>
        <dbReference type="Pfam" id="PF00188"/>
    </source>
</evidence>
<dbReference type="Proteomes" id="UP000249619">
    <property type="component" value="Unassembled WGS sequence"/>
</dbReference>
<proteinExistence type="predicted"/>
<comment type="caution">
    <text evidence="4">The sequence shown here is derived from an EMBL/GenBank/DDBJ whole genome shotgun (WGS) entry which is preliminary data.</text>
</comment>
<feature type="domain" description="SCP" evidence="3">
    <location>
        <begin position="149"/>
        <end position="258"/>
    </location>
</feature>
<dbReference type="SUPFAM" id="SSF55797">
    <property type="entry name" value="PR-1-like"/>
    <property type="match status" value="1"/>
</dbReference>